<proteinExistence type="predicted"/>
<dbReference type="Pfam" id="PF18941">
    <property type="entry name" value="DUF5688"/>
    <property type="match status" value="1"/>
</dbReference>
<dbReference type="AlphaFoldDB" id="A0A7X2P6L7"/>
<reference evidence="1 2" key="1">
    <citation type="submission" date="2019-08" db="EMBL/GenBank/DDBJ databases">
        <title>In-depth cultivation of the pig gut microbiome towards novel bacterial diversity and tailored functional studies.</title>
        <authorList>
            <person name="Wylensek D."/>
            <person name="Hitch T.C.A."/>
            <person name="Clavel T."/>
        </authorList>
    </citation>
    <scope>NUCLEOTIDE SEQUENCE [LARGE SCALE GENOMIC DNA]</scope>
    <source>
        <strain evidence="1 2">Oil+RF-744-WCA-WT-13</strain>
    </source>
</reference>
<name>A0A7X2P6L7_9FIRM</name>
<protein>
    <submittedName>
        <fullName evidence="1">Uncharacterized protein</fullName>
    </submittedName>
</protein>
<accession>A0A7X2P6L7</accession>
<comment type="caution">
    <text evidence="1">The sequence shown here is derived from an EMBL/GenBank/DDBJ whole genome shotgun (WGS) entry which is preliminary data.</text>
</comment>
<dbReference type="InterPro" id="IPR043743">
    <property type="entry name" value="DUF5688"/>
</dbReference>
<dbReference type="Proteomes" id="UP000466864">
    <property type="component" value="Unassembled WGS sequence"/>
</dbReference>
<evidence type="ECO:0000313" key="1">
    <source>
        <dbReference type="EMBL" id="MST81020.1"/>
    </source>
</evidence>
<organism evidence="1 2">
    <name type="scientific">Bilifractor porci</name>
    <dbReference type="NCBI Taxonomy" id="2606636"/>
    <lineage>
        <taxon>Bacteria</taxon>
        <taxon>Bacillati</taxon>
        <taxon>Bacillota</taxon>
        <taxon>Clostridia</taxon>
        <taxon>Lachnospirales</taxon>
        <taxon>Lachnospiraceae</taxon>
        <taxon>Bilifractor</taxon>
    </lineage>
</organism>
<dbReference type="EMBL" id="VUMV01000001">
    <property type="protein sequence ID" value="MST81020.1"/>
    <property type="molecule type" value="Genomic_DNA"/>
</dbReference>
<keyword evidence="2" id="KW-1185">Reference proteome</keyword>
<evidence type="ECO:0000313" key="2">
    <source>
        <dbReference type="Proteomes" id="UP000466864"/>
    </source>
</evidence>
<gene>
    <name evidence="1" type="ORF">FYJ60_01535</name>
</gene>
<sequence length="285" mass="32654">MMQYREFEDMLVKELQKQSEGLFSVSVGEVSKNNGLKKRAIILKGENGSVSPTAYPEDYYRRARYSMSIPEIADEIIDSCIQCVHAKDALPEDFFLRYETVAPHVYCQLVSRKKNEERLAGIPFEPWQDLAISYYYQPDGRLSDYHIQICLSHLEKWGIGQEQLKKDAWQNTLEKKRATLRRLCDILKESPEYARDGDLPDSNLLVLTNSDGVAGAVAIAYPNQVEIIRAGLDSGFYMIPCSIHECLILPDDGTYREEELNGMVQEVNRTQLQPDDVLSDHVYKF</sequence>
<dbReference type="RefSeq" id="WP_154456825.1">
    <property type="nucleotide sequence ID" value="NZ_VUMV01000001.1"/>
</dbReference>